<reference evidence="2 3" key="2">
    <citation type="submission" date="2016-06" db="EMBL/GenBank/DDBJ databases">
        <authorList>
            <person name="Rodrigo-Torres L."/>
            <person name="Arahal D.R."/>
        </authorList>
    </citation>
    <scope>NUCLEOTIDE SEQUENCE [LARGE SCALE GENOMIC DNA]</scope>
    <source>
        <strain evidence="2 3">CECT 5116</strain>
    </source>
</reference>
<evidence type="ECO:0000313" key="2">
    <source>
        <dbReference type="EMBL" id="SBT22050.1"/>
    </source>
</evidence>
<dbReference type="RefSeq" id="WP_067035666.1">
    <property type="nucleotide sequence ID" value="NZ_FLRA01000013.1"/>
</dbReference>
<keyword evidence="3" id="KW-1185">Reference proteome</keyword>
<dbReference type="Proteomes" id="UP000092871">
    <property type="component" value="Unassembled WGS sequence"/>
</dbReference>
<dbReference type="AlphaFoldDB" id="A0A1C3JRP3"/>
<dbReference type="Proteomes" id="UP000092840">
    <property type="component" value="Unassembled WGS sequence"/>
</dbReference>
<protein>
    <submittedName>
        <fullName evidence="1">Uncharacterized protein</fullName>
    </submittedName>
</protein>
<dbReference type="EMBL" id="FLRB01000014">
    <property type="protein sequence ID" value="SBT22050.1"/>
    <property type="molecule type" value="Genomic_DNA"/>
</dbReference>
<sequence>MTESCWQERLIEARGALFIEIDDGCNRQIAEAIKAFEDEWKPYSLESKCYPLMGLIKRLLDPVIDDYVRSLPSSPPHNLCGIGIKHSFSSLLGQIGFETTYRCLRENIRRFSKMDYFSSEQGNEFIATASTLMFLADQLRAKRPVRIPIKDEQQKSRGVYKRSVSNFWPEFCPLCGEISEYQAFISNPNMSKGKEDDLRLSQYCSSHRPRNSDGTWNPLYKQAIQSKEQFDIEFKRLLCQVSQPHKPNTMSGDELIDEYFFHYLQDKMPTLEQMDDCWNSVQDIFSEQDRLDSATYELMNQRISEIYGTSNALERKDISQLRHMARRMVDLRLNDRKKRMLALKKQDLNHIQISAKLAETEGRKISSQAVSKALNGIRKEFILI</sequence>
<accession>A0A1C3JRP3</accession>
<evidence type="ECO:0000313" key="3">
    <source>
        <dbReference type="Proteomes" id="UP000092840"/>
    </source>
</evidence>
<organism evidence="1 4">
    <name type="scientific">Marinomonas gallaica</name>
    <dbReference type="NCBI Taxonomy" id="1806667"/>
    <lineage>
        <taxon>Bacteria</taxon>
        <taxon>Pseudomonadati</taxon>
        <taxon>Pseudomonadota</taxon>
        <taxon>Gammaproteobacteria</taxon>
        <taxon>Oceanospirillales</taxon>
        <taxon>Oceanospirillaceae</taxon>
        <taxon>Marinomonas</taxon>
    </lineage>
</organism>
<dbReference type="EMBL" id="FLRA01000013">
    <property type="protein sequence ID" value="SBT17864.1"/>
    <property type="molecule type" value="Genomic_DNA"/>
</dbReference>
<gene>
    <name evidence="1" type="ORF">MGA5115_01980</name>
    <name evidence="2" type="ORF">MGA5116_02661</name>
</gene>
<evidence type="ECO:0000313" key="4">
    <source>
        <dbReference type="Proteomes" id="UP000092871"/>
    </source>
</evidence>
<name>A0A1C3JRP3_9GAMM</name>
<proteinExistence type="predicted"/>
<evidence type="ECO:0000313" key="1">
    <source>
        <dbReference type="EMBL" id="SBT17864.1"/>
    </source>
</evidence>
<dbReference type="OrthoDB" id="8689481at2"/>
<reference evidence="1 4" key="1">
    <citation type="submission" date="2016-06" db="EMBL/GenBank/DDBJ databases">
        <authorList>
            <person name="Kjaerup R.B."/>
            <person name="Dalgaard T.S."/>
            <person name="Juul-Madsen H.R."/>
        </authorList>
    </citation>
    <scope>NUCLEOTIDE SEQUENCE [LARGE SCALE GENOMIC DNA]</scope>
    <source>
        <strain evidence="1 4">CECT 5115</strain>
    </source>
</reference>